<dbReference type="InterPro" id="IPR006665">
    <property type="entry name" value="OmpA-like"/>
</dbReference>
<dbReference type="Pfam" id="PF00691">
    <property type="entry name" value="OmpA"/>
    <property type="match status" value="1"/>
</dbReference>
<evidence type="ECO:0000313" key="4">
    <source>
        <dbReference type="EMBL" id="OAI17010.1"/>
    </source>
</evidence>
<dbReference type="SUPFAM" id="SSF103088">
    <property type="entry name" value="OmpA-like"/>
    <property type="match status" value="1"/>
</dbReference>
<evidence type="ECO:0000256" key="2">
    <source>
        <dbReference type="SAM" id="SignalP"/>
    </source>
</evidence>
<proteinExistence type="predicted"/>
<dbReference type="AlphaFoldDB" id="A0A177NIX9"/>
<dbReference type="InterPro" id="IPR036737">
    <property type="entry name" value="OmpA-like_sf"/>
</dbReference>
<evidence type="ECO:0000256" key="1">
    <source>
        <dbReference type="PROSITE-ProRule" id="PRU00473"/>
    </source>
</evidence>
<keyword evidence="2" id="KW-0732">Signal</keyword>
<feature type="chain" id="PRO_5008069224" description="OmpA-like domain-containing protein" evidence="2">
    <location>
        <begin position="22"/>
        <end position="180"/>
    </location>
</feature>
<dbReference type="PANTHER" id="PTHR30329:SF21">
    <property type="entry name" value="LIPOPROTEIN YIAD-RELATED"/>
    <property type="match status" value="1"/>
</dbReference>
<dbReference type="PROSITE" id="PS51257">
    <property type="entry name" value="PROKAR_LIPOPROTEIN"/>
    <property type="match status" value="1"/>
</dbReference>
<keyword evidence="5" id="KW-1185">Reference proteome</keyword>
<evidence type="ECO:0000313" key="5">
    <source>
        <dbReference type="Proteomes" id="UP000078476"/>
    </source>
</evidence>
<dbReference type="PROSITE" id="PS51123">
    <property type="entry name" value="OMPA_2"/>
    <property type="match status" value="1"/>
</dbReference>
<dbReference type="STRING" id="980561.A1359_00175"/>
<dbReference type="InterPro" id="IPR050330">
    <property type="entry name" value="Bact_OuterMem_StrucFunc"/>
</dbReference>
<reference evidence="4 5" key="1">
    <citation type="submission" date="2016-03" db="EMBL/GenBank/DDBJ databases">
        <authorList>
            <person name="Ploux O."/>
        </authorList>
    </citation>
    <scope>NUCLEOTIDE SEQUENCE [LARGE SCALE GENOMIC DNA]</scope>
    <source>
        <strain evidence="4 5">R-45370</strain>
    </source>
</reference>
<organism evidence="4 5">
    <name type="scientific">Methylomonas lenta</name>
    <dbReference type="NCBI Taxonomy" id="980561"/>
    <lineage>
        <taxon>Bacteria</taxon>
        <taxon>Pseudomonadati</taxon>
        <taxon>Pseudomonadota</taxon>
        <taxon>Gammaproteobacteria</taxon>
        <taxon>Methylococcales</taxon>
        <taxon>Methylococcaceae</taxon>
        <taxon>Methylomonas</taxon>
    </lineage>
</organism>
<dbReference type="Proteomes" id="UP000078476">
    <property type="component" value="Unassembled WGS sequence"/>
</dbReference>
<feature type="domain" description="OmpA-like" evidence="3">
    <location>
        <begin position="54"/>
        <end position="179"/>
    </location>
</feature>
<dbReference type="OrthoDB" id="9815217at2"/>
<gene>
    <name evidence="4" type="ORF">A1359_00175</name>
</gene>
<dbReference type="RefSeq" id="WP_066980360.1">
    <property type="nucleotide sequence ID" value="NZ_LUUI01000091.1"/>
</dbReference>
<evidence type="ECO:0000259" key="3">
    <source>
        <dbReference type="PROSITE" id="PS51123"/>
    </source>
</evidence>
<accession>A0A177NIX9</accession>
<comment type="caution">
    <text evidence="4">The sequence shown here is derived from an EMBL/GenBank/DDBJ whole genome shotgun (WGS) entry which is preliminary data.</text>
</comment>
<protein>
    <recommendedName>
        <fullName evidence="3">OmpA-like domain-containing protein</fullName>
    </recommendedName>
</protein>
<dbReference type="GO" id="GO:0016020">
    <property type="term" value="C:membrane"/>
    <property type="evidence" value="ECO:0007669"/>
    <property type="project" value="UniProtKB-UniRule"/>
</dbReference>
<sequence>MKKSNLKLLMFVAMASSVFLAGCVTKTKYNALEQEYDQLKTEFSADQAQIVLLEGKLKVTMVDQVLFPEGGFKLDSRSKAVLGKLVPTLSGLQQTKIIVDGYTDNVPIGAGLKREGIVSNLELSSRRADVVVEYLLQQGVNQNLISAQGFGESHPVASNNTAAGRSQNRRIEVTLEGPGN</sequence>
<dbReference type="Gene3D" id="3.30.1330.60">
    <property type="entry name" value="OmpA-like domain"/>
    <property type="match status" value="1"/>
</dbReference>
<dbReference type="EMBL" id="LUUI01000091">
    <property type="protein sequence ID" value="OAI17010.1"/>
    <property type="molecule type" value="Genomic_DNA"/>
</dbReference>
<name>A0A177NIX9_9GAMM</name>
<keyword evidence="1" id="KW-0472">Membrane</keyword>
<dbReference type="CDD" id="cd07185">
    <property type="entry name" value="OmpA_C-like"/>
    <property type="match status" value="1"/>
</dbReference>
<dbReference type="PANTHER" id="PTHR30329">
    <property type="entry name" value="STATOR ELEMENT OF FLAGELLAR MOTOR COMPLEX"/>
    <property type="match status" value="1"/>
</dbReference>
<feature type="signal peptide" evidence="2">
    <location>
        <begin position="1"/>
        <end position="21"/>
    </location>
</feature>